<evidence type="ECO:0000256" key="1">
    <source>
        <dbReference type="ARBA" id="ARBA00004141"/>
    </source>
</evidence>
<keyword evidence="3 6" id="KW-0812">Transmembrane</keyword>
<feature type="transmembrane region" description="Helical" evidence="6">
    <location>
        <begin position="129"/>
        <end position="150"/>
    </location>
</feature>
<feature type="transmembrane region" description="Helical" evidence="6">
    <location>
        <begin position="448"/>
        <end position="467"/>
    </location>
</feature>
<dbReference type="PANTHER" id="PTHR48022">
    <property type="entry name" value="PLASTIDIC GLUCOSE TRANSPORTER 4"/>
    <property type="match status" value="1"/>
</dbReference>
<feature type="transmembrane region" description="Helical" evidence="6">
    <location>
        <begin position="379"/>
        <end position="406"/>
    </location>
</feature>
<evidence type="ECO:0000256" key="2">
    <source>
        <dbReference type="ARBA" id="ARBA00010992"/>
    </source>
</evidence>
<feature type="transmembrane region" description="Helical" evidence="6">
    <location>
        <begin position="171"/>
        <end position="187"/>
    </location>
</feature>
<reference evidence="8 9" key="1">
    <citation type="submission" date="2016-03" db="EMBL/GenBank/DDBJ databases">
        <authorList>
            <person name="Ploux O."/>
        </authorList>
    </citation>
    <scope>NUCLEOTIDE SEQUENCE [LARGE SCALE GENOMIC DNA]</scope>
    <source>
        <strain evidence="8 9">UAMH 11012</strain>
    </source>
</reference>
<keyword evidence="8" id="KW-0813">Transport</keyword>
<dbReference type="InterPro" id="IPR050360">
    <property type="entry name" value="MFS_Sugar_Transporters"/>
</dbReference>
<dbReference type="InterPro" id="IPR036259">
    <property type="entry name" value="MFS_trans_sf"/>
</dbReference>
<dbReference type="Pfam" id="PF00083">
    <property type="entry name" value="Sugar_tr"/>
    <property type="match status" value="1"/>
</dbReference>
<evidence type="ECO:0000313" key="8">
    <source>
        <dbReference type="EMBL" id="CZR66390.1"/>
    </source>
</evidence>
<evidence type="ECO:0000256" key="6">
    <source>
        <dbReference type="SAM" id="Phobius"/>
    </source>
</evidence>
<evidence type="ECO:0000256" key="5">
    <source>
        <dbReference type="ARBA" id="ARBA00023136"/>
    </source>
</evidence>
<dbReference type="SUPFAM" id="SSF103473">
    <property type="entry name" value="MFS general substrate transporter"/>
    <property type="match status" value="1"/>
</dbReference>
<feature type="transmembrane region" description="Helical" evidence="6">
    <location>
        <begin position="324"/>
        <end position="341"/>
    </location>
</feature>
<proteinExistence type="inferred from homology"/>
<dbReference type="GO" id="GO:0016020">
    <property type="term" value="C:membrane"/>
    <property type="evidence" value="ECO:0007669"/>
    <property type="project" value="UniProtKB-SubCell"/>
</dbReference>
<feature type="transmembrane region" description="Helical" evidence="6">
    <location>
        <begin position="283"/>
        <end position="304"/>
    </location>
</feature>
<dbReference type="OrthoDB" id="6612291at2759"/>
<sequence>MADLTAVQTTPTNPSVRFIRQQHINLYSIMVIGFISLSSAAYGYAAAVIATTLTQPSFTKSMKLDEVPNAEALIGAMNALFYAGGVFGSFLAGWTSNTYGRKFSAGLGNFLVLISGALLTASVNPGMFIAFRFVSGVGAFVILASVPLWVAELAPPKIRGILTDVHAVGQMVGYTIACYVGLGFYFVTGENQWRGPIGLQMALPAIILCGLSWMPESPRFLLAKGRTDQAWTIIHRMHSSPDDPTDEFAKREFYQMRKQIELDVTFQTSYLGIFKQPSLRKRAIMTIFLEFCLMSSGVLVILNYGSIIWKSLGFKTVQILNFQGGFQLTGFVFNVVAMFFVDRIKRPTLMATGFISCAALMSIDATLQKYYIGTTDRGGLIACAFIIFLFQATFSMFLDGPLFFYIAEIWPSHVRSQGFALAMATLSTTNLMWLQAAPHAFTAISWKFYLFFICIPTLGAVVVFFTFKDTLHKPLEEIAAMFGDEDTVVVYQRELRLASIPLDMLDDAVPEKAEAREEAEEVENSPTG</sequence>
<dbReference type="InterPro" id="IPR020846">
    <property type="entry name" value="MFS_dom"/>
</dbReference>
<evidence type="ECO:0000256" key="3">
    <source>
        <dbReference type="ARBA" id="ARBA00022692"/>
    </source>
</evidence>
<dbReference type="Proteomes" id="UP000184330">
    <property type="component" value="Unassembled WGS sequence"/>
</dbReference>
<feature type="transmembrane region" description="Helical" evidence="6">
    <location>
        <begin position="193"/>
        <end position="214"/>
    </location>
</feature>
<dbReference type="AlphaFoldDB" id="A0A1L7XMU9"/>
<dbReference type="PANTHER" id="PTHR48022:SF11">
    <property type="entry name" value="MONOSACCHARIDE TRANSPORTER (HXT8), PUTATIVE (AFU_ORTHOLOGUE AFUA_2G08120)-RELATED"/>
    <property type="match status" value="1"/>
</dbReference>
<feature type="transmembrane region" description="Helical" evidence="6">
    <location>
        <begin position="26"/>
        <end position="53"/>
    </location>
</feature>
<keyword evidence="4 6" id="KW-1133">Transmembrane helix</keyword>
<gene>
    <name evidence="8" type="ORF">PAC_16291</name>
</gene>
<keyword evidence="9" id="KW-1185">Reference proteome</keyword>
<comment type="subcellular location">
    <subcellularLocation>
        <location evidence="1">Membrane</location>
        <topology evidence="1">Multi-pass membrane protein</topology>
    </subcellularLocation>
</comment>
<dbReference type="PROSITE" id="PS50850">
    <property type="entry name" value="MFS"/>
    <property type="match status" value="1"/>
</dbReference>
<evidence type="ECO:0000256" key="4">
    <source>
        <dbReference type="ARBA" id="ARBA00022989"/>
    </source>
</evidence>
<comment type="similarity">
    <text evidence="2">Belongs to the major facilitator superfamily. Sugar transporter (TC 2.A.1.1) family.</text>
</comment>
<dbReference type="EMBL" id="FJOG01000036">
    <property type="protein sequence ID" value="CZR66390.1"/>
    <property type="molecule type" value="Genomic_DNA"/>
</dbReference>
<feature type="transmembrane region" description="Helical" evidence="6">
    <location>
        <begin position="106"/>
        <end position="123"/>
    </location>
</feature>
<organism evidence="8 9">
    <name type="scientific">Phialocephala subalpina</name>
    <dbReference type="NCBI Taxonomy" id="576137"/>
    <lineage>
        <taxon>Eukaryota</taxon>
        <taxon>Fungi</taxon>
        <taxon>Dikarya</taxon>
        <taxon>Ascomycota</taxon>
        <taxon>Pezizomycotina</taxon>
        <taxon>Leotiomycetes</taxon>
        <taxon>Helotiales</taxon>
        <taxon>Mollisiaceae</taxon>
        <taxon>Phialocephala</taxon>
        <taxon>Phialocephala fortinii species complex</taxon>
    </lineage>
</organism>
<accession>A0A1L7XMU9</accession>
<name>A0A1L7XMU9_9HELO</name>
<feature type="transmembrane region" description="Helical" evidence="6">
    <location>
        <begin position="73"/>
        <end position="94"/>
    </location>
</feature>
<feature type="domain" description="Major facilitator superfamily (MFS) profile" evidence="7">
    <location>
        <begin position="31"/>
        <end position="471"/>
    </location>
</feature>
<dbReference type="GO" id="GO:0005351">
    <property type="term" value="F:carbohydrate:proton symporter activity"/>
    <property type="evidence" value="ECO:0007669"/>
    <property type="project" value="TreeGrafter"/>
</dbReference>
<dbReference type="InterPro" id="IPR005828">
    <property type="entry name" value="MFS_sugar_transport-like"/>
</dbReference>
<evidence type="ECO:0000259" key="7">
    <source>
        <dbReference type="PROSITE" id="PS50850"/>
    </source>
</evidence>
<dbReference type="Gene3D" id="1.20.1250.20">
    <property type="entry name" value="MFS general substrate transporter like domains"/>
    <property type="match status" value="1"/>
</dbReference>
<keyword evidence="5 6" id="KW-0472">Membrane</keyword>
<protein>
    <submittedName>
        <fullName evidence="8">Related to sugar transporter</fullName>
    </submittedName>
</protein>
<evidence type="ECO:0000313" key="9">
    <source>
        <dbReference type="Proteomes" id="UP000184330"/>
    </source>
</evidence>
<keyword evidence="8" id="KW-0762">Sugar transport</keyword>